<dbReference type="InterPro" id="IPR021866">
    <property type="entry name" value="SpoIIAA-like"/>
</dbReference>
<dbReference type="SUPFAM" id="SSF52091">
    <property type="entry name" value="SpoIIaa-like"/>
    <property type="match status" value="1"/>
</dbReference>
<organism evidence="1 2">
    <name type="scientific">Saccharopolyspora phatthalungensis</name>
    <dbReference type="NCBI Taxonomy" id="664693"/>
    <lineage>
        <taxon>Bacteria</taxon>
        <taxon>Bacillati</taxon>
        <taxon>Actinomycetota</taxon>
        <taxon>Actinomycetes</taxon>
        <taxon>Pseudonocardiales</taxon>
        <taxon>Pseudonocardiaceae</taxon>
        <taxon>Saccharopolyspora</taxon>
    </lineage>
</organism>
<dbReference type="Gene3D" id="3.40.50.10600">
    <property type="entry name" value="SpoIIaa-like domains"/>
    <property type="match status" value="1"/>
</dbReference>
<accession>A0A840Q0D1</accession>
<comment type="caution">
    <text evidence="1">The sequence shown here is derived from an EMBL/GenBank/DDBJ whole genome shotgun (WGS) entry which is preliminary data.</text>
</comment>
<gene>
    <name evidence="1" type="ORF">BJ970_003526</name>
</gene>
<evidence type="ECO:0000313" key="2">
    <source>
        <dbReference type="Proteomes" id="UP000584374"/>
    </source>
</evidence>
<keyword evidence="2" id="KW-1185">Reference proteome</keyword>
<reference evidence="1 2" key="1">
    <citation type="submission" date="2020-08" db="EMBL/GenBank/DDBJ databases">
        <title>Sequencing the genomes of 1000 actinobacteria strains.</title>
        <authorList>
            <person name="Klenk H.-P."/>
        </authorList>
    </citation>
    <scope>NUCLEOTIDE SEQUENCE [LARGE SCALE GENOMIC DNA]</scope>
    <source>
        <strain evidence="1 2">DSM 45584</strain>
    </source>
</reference>
<evidence type="ECO:0000313" key="1">
    <source>
        <dbReference type="EMBL" id="MBB5155992.1"/>
    </source>
</evidence>
<proteinExistence type="predicted"/>
<dbReference type="InterPro" id="IPR036513">
    <property type="entry name" value="STAS_dom_sf"/>
</dbReference>
<dbReference type="Proteomes" id="UP000584374">
    <property type="component" value="Unassembled WGS sequence"/>
</dbReference>
<name>A0A840Q0D1_9PSEU</name>
<sequence length="58" mass="6371">MRDHHRKVKRVALSADSKLSSLVAHIAKRFVQADVNSFGYDEIDDAITWAAGTTGRGT</sequence>
<dbReference type="AlphaFoldDB" id="A0A840Q0D1"/>
<dbReference type="InterPro" id="IPR038396">
    <property type="entry name" value="SpoIIAA-like_sf"/>
</dbReference>
<protein>
    <recommendedName>
        <fullName evidence="3">STAS/SEC14 domain-containing protein</fullName>
    </recommendedName>
</protein>
<dbReference type="EMBL" id="JACHIW010000001">
    <property type="protein sequence ID" value="MBB5155992.1"/>
    <property type="molecule type" value="Genomic_DNA"/>
</dbReference>
<dbReference type="Pfam" id="PF11964">
    <property type="entry name" value="SpoIIAA-like"/>
    <property type="match status" value="1"/>
</dbReference>
<evidence type="ECO:0008006" key="3">
    <source>
        <dbReference type="Google" id="ProtNLM"/>
    </source>
</evidence>